<evidence type="ECO:0000313" key="2">
    <source>
        <dbReference type="Proteomes" id="UP001054945"/>
    </source>
</evidence>
<evidence type="ECO:0000313" key="1">
    <source>
        <dbReference type="EMBL" id="GIY06007.1"/>
    </source>
</evidence>
<name>A0AAV4Q9L0_CAEEX</name>
<sequence length="70" mass="7744">MSHSKLRIIGNQIDSPKVFSGTTIVPFNHPFALPCPYFQTATNPTMASYKKQNKIPLNGTMVNGAHLEKN</sequence>
<accession>A0AAV4Q9L0</accession>
<keyword evidence="2" id="KW-1185">Reference proteome</keyword>
<dbReference type="Proteomes" id="UP001054945">
    <property type="component" value="Unassembled WGS sequence"/>
</dbReference>
<reference evidence="1 2" key="1">
    <citation type="submission" date="2021-06" db="EMBL/GenBank/DDBJ databases">
        <title>Caerostris extrusa draft genome.</title>
        <authorList>
            <person name="Kono N."/>
            <person name="Arakawa K."/>
        </authorList>
    </citation>
    <scope>NUCLEOTIDE SEQUENCE [LARGE SCALE GENOMIC DNA]</scope>
</reference>
<comment type="caution">
    <text evidence="1">The sequence shown here is derived from an EMBL/GenBank/DDBJ whole genome shotgun (WGS) entry which is preliminary data.</text>
</comment>
<proteinExistence type="predicted"/>
<gene>
    <name evidence="1" type="ORF">CEXT_346021</name>
</gene>
<organism evidence="1 2">
    <name type="scientific">Caerostris extrusa</name>
    <name type="common">Bark spider</name>
    <name type="synonym">Caerostris bankana</name>
    <dbReference type="NCBI Taxonomy" id="172846"/>
    <lineage>
        <taxon>Eukaryota</taxon>
        <taxon>Metazoa</taxon>
        <taxon>Ecdysozoa</taxon>
        <taxon>Arthropoda</taxon>
        <taxon>Chelicerata</taxon>
        <taxon>Arachnida</taxon>
        <taxon>Araneae</taxon>
        <taxon>Araneomorphae</taxon>
        <taxon>Entelegynae</taxon>
        <taxon>Araneoidea</taxon>
        <taxon>Araneidae</taxon>
        <taxon>Caerostris</taxon>
    </lineage>
</organism>
<dbReference type="AlphaFoldDB" id="A0AAV4Q9L0"/>
<protein>
    <submittedName>
        <fullName evidence="1">Uncharacterized protein</fullName>
    </submittedName>
</protein>
<dbReference type="EMBL" id="BPLR01005914">
    <property type="protein sequence ID" value="GIY06007.1"/>
    <property type="molecule type" value="Genomic_DNA"/>
</dbReference>